<dbReference type="SUPFAM" id="SSF52172">
    <property type="entry name" value="CheY-like"/>
    <property type="match status" value="1"/>
</dbReference>
<dbReference type="InterPro" id="IPR011006">
    <property type="entry name" value="CheY-like_superfamily"/>
</dbReference>
<dbReference type="SUPFAM" id="SSF52540">
    <property type="entry name" value="P-loop containing nucleoside triphosphate hydrolases"/>
    <property type="match status" value="1"/>
</dbReference>
<evidence type="ECO:0000313" key="5">
    <source>
        <dbReference type="EMBL" id="BCR03454.1"/>
    </source>
</evidence>
<dbReference type="InterPro" id="IPR025669">
    <property type="entry name" value="AAA_dom"/>
</dbReference>
<dbReference type="PANTHER" id="PTHR43384">
    <property type="entry name" value="SEPTUM SITE-DETERMINING PROTEIN MIND HOMOLOG, CHLOROPLASTIC-RELATED"/>
    <property type="match status" value="1"/>
</dbReference>
<proteinExistence type="predicted"/>
<reference evidence="5 6" key="1">
    <citation type="journal article" date="2016" name="C (Basel)">
        <title>Selective Growth of and Electricity Production by Marine Exoelectrogenic Bacteria in Self-Aggregated Hydrogel of Microbially Reduced Graphene Oxide.</title>
        <authorList>
            <person name="Yoshida N."/>
            <person name="Goto Y."/>
            <person name="Miyata Y."/>
        </authorList>
    </citation>
    <scope>NUCLEOTIDE SEQUENCE [LARGE SCALE GENOMIC DNA]</scope>
    <source>
        <strain evidence="5 6">NIT-T3</strain>
    </source>
</reference>
<dbReference type="EMBL" id="AP024355">
    <property type="protein sequence ID" value="BCR03454.1"/>
    <property type="molecule type" value="Genomic_DNA"/>
</dbReference>
<feature type="domain" description="Response regulatory" evidence="4">
    <location>
        <begin position="1"/>
        <end position="112"/>
    </location>
</feature>
<dbReference type="InterPro" id="IPR027417">
    <property type="entry name" value="P-loop_NTPase"/>
</dbReference>
<dbReference type="InterPro" id="IPR001789">
    <property type="entry name" value="Sig_transdc_resp-reg_receiver"/>
</dbReference>
<dbReference type="Pfam" id="PF13614">
    <property type="entry name" value="AAA_31"/>
    <property type="match status" value="1"/>
</dbReference>
<keyword evidence="2" id="KW-0067">ATP-binding</keyword>
<evidence type="ECO:0000256" key="1">
    <source>
        <dbReference type="ARBA" id="ARBA00022741"/>
    </source>
</evidence>
<evidence type="ECO:0000256" key="3">
    <source>
        <dbReference type="PROSITE-ProRule" id="PRU00169"/>
    </source>
</evidence>
<dbReference type="RefSeq" id="WP_221250926.1">
    <property type="nucleotide sequence ID" value="NZ_AP024355.1"/>
</dbReference>
<evidence type="ECO:0000256" key="2">
    <source>
        <dbReference type="ARBA" id="ARBA00022840"/>
    </source>
</evidence>
<dbReference type="InterPro" id="IPR050625">
    <property type="entry name" value="ParA/MinD_ATPase"/>
</dbReference>
<protein>
    <submittedName>
        <fullName evidence="5">Pilus assembly protein CpaE</fullName>
    </submittedName>
</protein>
<dbReference type="PANTHER" id="PTHR43384:SF6">
    <property type="entry name" value="SEPTUM SITE-DETERMINING PROTEIN MIND HOMOLOG, CHLOROPLASTIC"/>
    <property type="match status" value="1"/>
</dbReference>
<comment type="caution">
    <text evidence="3">Lacks conserved residue(s) required for the propagation of feature annotation.</text>
</comment>
<dbReference type="Gene3D" id="3.40.50.2300">
    <property type="match status" value="1"/>
</dbReference>
<organism evidence="5 6">
    <name type="scientific">Desulfuromonas versatilis</name>
    <dbReference type="NCBI Taxonomy" id="2802975"/>
    <lineage>
        <taxon>Bacteria</taxon>
        <taxon>Pseudomonadati</taxon>
        <taxon>Thermodesulfobacteriota</taxon>
        <taxon>Desulfuromonadia</taxon>
        <taxon>Desulfuromonadales</taxon>
        <taxon>Desulfuromonadaceae</taxon>
        <taxon>Desulfuromonas</taxon>
    </lineage>
</organism>
<keyword evidence="1" id="KW-0547">Nucleotide-binding</keyword>
<dbReference type="Proteomes" id="UP001319827">
    <property type="component" value="Chromosome"/>
</dbReference>
<keyword evidence="6" id="KW-1185">Reference proteome</keyword>
<evidence type="ECO:0000313" key="6">
    <source>
        <dbReference type="Proteomes" id="UP001319827"/>
    </source>
</evidence>
<dbReference type="Gene3D" id="3.40.50.300">
    <property type="entry name" value="P-loop containing nucleotide triphosphate hydrolases"/>
    <property type="match status" value="1"/>
</dbReference>
<gene>
    <name evidence="5" type="primary">cpaE</name>
    <name evidence="5" type="ORF">DESUT3_05230</name>
</gene>
<name>A0ABM8HS78_9BACT</name>
<accession>A0ABM8HS78</accession>
<evidence type="ECO:0000259" key="4">
    <source>
        <dbReference type="PROSITE" id="PS50110"/>
    </source>
</evidence>
<dbReference type="PROSITE" id="PS50110">
    <property type="entry name" value="RESPONSE_REGULATORY"/>
    <property type="match status" value="1"/>
</dbReference>
<reference evidence="5 6" key="2">
    <citation type="journal article" date="2021" name="Int. J. Syst. Evol. Microbiol.">
        <title>Isolation and Polyphasic Characterization of Desulfuromonas versatilis sp. Nov., an Electrogenic Bacteria Capable of Versatile Metabolism Isolated from a Graphene Oxide-Reducing Enrichment Culture.</title>
        <authorList>
            <person name="Xie L."/>
            <person name="Yoshida N."/>
            <person name="Ishii S."/>
            <person name="Meng L."/>
        </authorList>
    </citation>
    <scope>NUCLEOTIDE SEQUENCE [LARGE SCALE GENOMIC DNA]</scope>
    <source>
        <strain evidence="5 6">NIT-T3</strain>
    </source>
</reference>
<sequence>MDQELFVALEISDGHLVERIRAALAELPKVRIFGRAERAAPHILILEDRAGAGDVFQKMELLRTQHPQVPLFVLSEDKRPEHIIEVMKAGAAEFLFCPPDVLKLKEAVEKVRSRLASPEKTSRGRLYSFIGSKGGLGATVTAVNTAAAMAMSGESSVALLDLSLQAGDGSALLDIVPQTTIADLCKNYHRLDYALLQGAMTKHATGLGFLAAPVNPEDSALVEAGHLKKILHLLKGLYDQVIVDCTSMSVSDCSLEAFQASDRIFIITDLSVPAIRNASRLLKLIQKNGISPQKIEIVVNRFIKGKTLTIDEIEETLKRRVFWLLPNDFDETIVSINRGVPLVRHNPKAALSKNVQEFIEKLNNSAVNQDYRGLKGLFGKAV</sequence>